<dbReference type="GO" id="GO:0000967">
    <property type="term" value="P:rRNA 5'-end processing"/>
    <property type="evidence" value="ECO:0007669"/>
    <property type="project" value="UniProtKB-UniRule"/>
</dbReference>
<dbReference type="GO" id="GO:0016788">
    <property type="term" value="F:hydrolase activity, acting on ester bonds"/>
    <property type="evidence" value="ECO:0007669"/>
    <property type="project" value="UniProtKB-UniRule"/>
</dbReference>
<keyword evidence="1 5" id="KW-0963">Cytoplasm</keyword>
<sequence>MSGVRGVLLGIDHGERVIGVACCDASWLIARPLAVIERTTRAADFAKIAALAEKQGTVGIVVGVPILPEGETAQSRTVRRWASRLAAALPLPVYLWDESYSSAEADEILDEIGAARPERLDGHAAAVILARFIAAHPPERALPPPIKAQSG</sequence>
<gene>
    <name evidence="7" type="ORF">CUN51_02340</name>
</gene>
<dbReference type="CDD" id="cd16964">
    <property type="entry name" value="YqgF"/>
    <property type="match status" value="1"/>
</dbReference>
<dbReference type="GO" id="GO:0005737">
    <property type="term" value="C:cytoplasm"/>
    <property type="evidence" value="ECO:0007669"/>
    <property type="project" value="UniProtKB-SubCell"/>
</dbReference>
<name>A0A2M8P2N0_9CHLR</name>
<feature type="domain" description="YqgF/RNase H-like" evidence="6">
    <location>
        <begin position="6"/>
        <end position="105"/>
    </location>
</feature>
<evidence type="ECO:0000256" key="3">
    <source>
        <dbReference type="ARBA" id="ARBA00022722"/>
    </source>
</evidence>
<dbReference type="Proteomes" id="UP000228921">
    <property type="component" value="Unassembled WGS sequence"/>
</dbReference>
<dbReference type="GO" id="GO:0004518">
    <property type="term" value="F:nuclease activity"/>
    <property type="evidence" value="ECO:0007669"/>
    <property type="project" value="UniProtKB-KW"/>
</dbReference>
<dbReference type="PANTHER" id="PTHR33317">
    <property type="entry name" value="POLYNUCLEOTIDYL TRANSFERASE, RIBONUCLEASE H-LIKE SUPERFAMILY PROTEIN"/>
    <property type="match status" value="1"/>
</dbReference>
<dbReference type="EMBL" id="PGTK01000002">
    <property type="protein sequence ID" value="PJF31802.1"/>
    <property type="molecule type" value="Genomic_DNA"/>
</dbReference>
<proteinExistence type="inferred from homology"/>
<protein>
    <recommendedName>
        <fullName evidence="5">Putative pre-16S rRNA nuclease</fullName>
        <ecNumber evidence="5">3.1.-.-</ecNumber>
    </recommendedName>
</protein>
<comment type="similarity">
    <text evidence="5">Belongs to the YqgF HJR family.</text>
</comment>
<evidence type="ECO:0000256" key="5">
    <source>
        <dbReference type="HAMAP-Rule" id="MF_00651"/>
    </source>
</evidence>
<dbReference type="PANTHER" id="PTHR33317:SF4">
    <property type="entry name" value="POLYNUCLEOTIDYL TRANSFERASE, RIBONUCLEASE H-LIKE SUPERFAMILY PROTEIN"/>
    <property type="match status" value="1"/>
</dbReference>
<keyword evidence="3 5" id="KW-0540">Nuclease</keyword>
<dbReference type="Gene3D" id="3.30.420.140">
    <property type="entry name" value="YqgF/RNase H-like domain"/>
    <property type="match status" value="1"/>
</dbReference>
<evidence type="ECO:0000256" key="2">
    <source>
        <dbReference type="ARBA" id="ARBA00022517"/>
    </source>
</evidence>
<reference evidence="7 8" key="1">
    <citation type="submission" date="2017-11" db="EMBL/GenBank/DDBJ databases">
        <title>Evolution of Phototrophy in the Chloroflexi Phylum Driven by Horizontal Gene Transfer.</title>
        <authorList>
            <person name="Ward L.M."/>
            <person name="Hemp J."/>
            <person name="Shih P.M."/>
            <person name="Mcglynn S.E."/>
            <person name="Fischer W."/>
        </authorList>
    </citation>
    <scope>NUCLEOTIDE SEQUENCE [LARGE SCALE GENOMIC DNA]</scope>
    <source>
        <strain evidence="7">CP2_2F</strain>
    </source>
</reference>
<dbReference type="Pfam" id="PF03652">
    <property type="entry name" value="RuvX"/>
    <property type="match status" value="1"/>
</dbReference>
<comment type="function">
    <text evidence="5">Could be a nuclease involved in processing of the 5'-end of pre-16S rRNA.</text>
</comment>
<evidence type="ECO:0000313" key="7">
    <source>
        <dbReference type="EMBL" id="PJF31802.1"/>
    </source>
</evidence>
<dbReference type="InterPro" id="IPR005227">
    <property type="entry name" value="YqgF"/>
</dbReference>
<dbReference type="InterPro" id="IPR012337">
    <property type="entry name" value="RNaseH-like_sf"/>
</dbReference>
<dbReference type="NCBIfam" id="TIGR00250">
    <property type="entry name" value="RNAse_H_YqgF"/>
    <property type="match status" value="1"/>
</dbReference>
<dbReference type="InterPro" id="IPR006641">
    <property type="entry name" value="YqgF/RNaseH-like_dom"/>
</dbReference>
<evidence type="ECO:0000259" key="6">
    <source>
        <dbReference type="SMART" id="SM00732"/>
    </source>
</evidence>
<dbReference type="EC" id="3.1.-.-" evidence="5"/>
<keyword evidence="2 5" id="KW-0690">Ribosome biogenesis</keyword>
<dbReference type="InterPro" id="IPR037027">
    <property type="entry name" value="YqgF/RNaseH-like_dom_sf"/>
</dbReference>
<organism evidence="7 8">
    <name type="scientific">Candidatus Thermofonsia Clade 1 bacterium</name>
    <dbReference type="NCBI Taxonomy" id="2364210"/>
    <lineage>
        <taxon>Bacteria</taxon>
        <taxon>Bacillati</taxon>
        <taxon>Chloroflexota</taxon>
        <taxon>Candidatus Thermofontia</taxon>
        <taxon>Candidatus Thermofonsia Clade 1</taxon>
    </lineage>
</organism>
<evidence type="ECO:0000313" key="8">
    <source>
        <dbReference type="Proteomes" id="UP000228921"/>
    </source>
</evidence>
<dbReference type="AlphaFoldDB" id="A0A2M8P2N0"/>
<dbReference type="SMART" id="SM00732">
    <property type="entry name" value="YqgFc"/>
    <property type="match status" value="1"/>
</dbReference>
<keyword evidence="4 5" id="KW-0378">Hydrolase</keyword>
<accession>A0A2M8P2N0</accession>
<dbReference type="HAMAP" id="MF_00651">
    <property type="entry name" value="Nuclease_YqgF"/>
    <property type="match status" value="1"/>
</dbReference>
<evidence type="ECO:0000256" key="1">
    <source>
        <dbReference type="ARBA" id="ARBA00022490"/>
    </source>
</evidence>
<dbReference type="SUPFAM" id="SSF53098">
    <property type="entry name" value="Ribonuclease H-like"/>
    <property type="match status" value="1"/>
</dbReference>
<evidence type="ECO:0000256" key="4">
    <source>
        <dbReference type="ARBA" id="ARBA00022801"/>
    </source>
</evidence>
<comment type="subcellular location">
    <subcellularLocation>
        <location evidence="5">Cytoplasm</location>
    </subcellularLocation>
</comment>
<comment type="caution">
    <text evidence="7">The sequence shown here is derived from an EMBL/GenBank/DDBJ whole genome shotgun (WGS) entry which is preliminary data.</text>
</comment>